<feature type="binding site" evidence="8">
    <location>
        <position position="299"/>
    </location>
    <ligand>
        <name>a divalent metal cation</name>
        <dbReference type="ChEBI" id="CHEBI:60240"/>
        <label>2</label>
        <note>catalytic</note>
    </ligand>
</feature>
<dbReference type="GeneID" id="24425748"/>
<comment type="cofactor">
    <cofactor evidence="3">
        <name>Fe(2+)</name>
        <dbReference type="ChEBI" id="CHEBI:29033"/>
    </cofactor>
</comment>
<dbReference type="NCBIfam" id="TIGR00501">
    <property type="entry name" value="met_pdase_II"/>
    <property type="match status" value="1"/>
</dbReference>
<dbReference type="EC" id="3.4.11.18" evidence="8"/>
<reference evidence="12 13" key="2">
    <citation type="journal article" date="2013" name="PLoS ONE">
        <title>Whole genome mapping and re-organization of the nuclear and mitochondrial genomes of Babesia microti isolates.</title>
        <authorList>
            <person name="Cornillot E."/>
            <person name="Dassouli A."/>
            <person name="Garg A."/>
            <person name="Pachikara N."/>
            <person name="Randazzo S."/>
            <person name="Depoix D."/>
            <person name="Carcy B."/>
            <person name="Delbecq S."/>
            <person name="Frutos R."/>
            <person name="Silva J.C."/>
            <person name="Sutton R."/>
            <person name="Krause P.J."/>
            <person name="Mamoun C.B."/>
        </authorList>
    </citation>
    <scope>NUCLEOTIDE SEQUENCE [LARGE SCALE GENOMIC DNA]</scope>
    <source>
        <strain evidence="12 13">RI</strain>
    </source>
</reference>
<organism evidence="12 13">
    <name type="scientific">Babesia microti (strain RI)</name>
    <dbReference type="NCBI Taxonomy" id="1133968"/>
    <lineage>
        <taxon>Eukaryota</taxon>
        <taxon>Sar</taxon>
        <taxon>Alveolata</taxon>
        <taxon>Apicomplexa</taxon>
        <taxon>Aconoidasida</taxon>
        <taxon>Piroplasmida</taxon>
        <taxon>Babesiidae</taxon>
        <taxon>Babesia</taxon>
    </lineage>
</organism>
<sequence>MGELLDAVNNTETAKNEEIINKDENDIVGELDDKLNLNKNDKTSDVVKKKNKKKKKKKSSTSETNVNAFNPVDQYIRCIKPWTYEVENSDKPVDQQFSKGKYPLGQIIPYTGTGKARMESKEKMVAEKIHEEDYEYLRRAAECHRQVRRYIQSFIRPGLTMIEIAQAVDAKTKHLISANGLDAGWGFPTGCSLNNCAAHYTPNYGDTTILQQNDVCKLDFGTQVKGNIIDCAFTIAFDEKYDPLIMATQEGTNTGLKMAGIDAYMADIAEAIQEAIESHEVEIDGTTYPVRAIRNLTGHNIGKYLIHAGKSVPIVKNSGCNERMEEGEMYAIETFASTGKGFVLEKEDCSHYMKTFDVGFVPLRLRSSKDLLKCIDENFGTLAFCRRWLDDLGQKRHLISLKNLVDNGIVTPYPPLSDIKGCYTSQMEHTILLRPTCKEVLSRGDDY</sequence>
<dbReference type="RefSeq" id="XP_021337644.1">
    <property type="nucleotide sequence ID" value="XM_021482395.1"/>
</dbReference>
<dbReference type="CDD" id="cd01088">
    <property type="entry name" value="MetAP2"/>
    <property type="match status" value="1"/>
</dbReference>
<evidence type="ECO:0000256" key="3">
    <source>
        <dbReference type="ARBA" id="ARBA00001954"/>
    </source>
</evidence>
<dbReference type="InterPro" id="IPR001714">
    <property type="entry name" value="Pept_M24_MAP"/>
</dbReference>
<dbReference type="InterPro" id="IPR000994">
    <property type="entry name" value="Pept_M24"/>
</dbReference>
<feature type="compositionally biased region" description="Basic residues" evidence="10">
    <location>
        <begin position="49"/>
        <end position="59"/>
    </location>
</feature>
<accession>A0A1N6LXF3</accession>
<dbReference type="InterPro" id="IPR036390">
    <property type="entry name" value="WH_DNA-bd_sf"/>
</dbReference>
<protein>
    <recommendedName>
        <fullName evidence="8">Methionine aminopeptidase 2</fullName>
        <shortName evidence="8">MAP 2</shortName>
        <shortName evidence="8">MetAP 2</shortName>
        <ecNumber evidence="8">3.4.11.18</ecNumber>
    </recommendedName>
    <alternativeName>
        <fullName evidence="8">Peptidase M</fullName>
    </alternativeName>
</protein>
<comment type="subcellular location">
    <subcellularLocation>
        <location evidence="8">Cytoplasm</location>
    </subcellularLocation>
</comment>
<keyword evidence="13" id="KW-1185">Reference proteome</keyword>
<evidence type="ECO:0000256" key="4">
    <source>
        <dbReference type="ARBA" id="ARBA00022438"/>
    </source>
</evidence>
<dbReference type="AlphaFoldDB" id="A0A1N6LXF3"/>
<feature type="binding site" evidence="8">
    <location>
        <position position="219"/>
    </location>
    <ligand>
        <name>a divalent metal cation</name>
        <dbReference type="ChEBI" id="CHEBI:60240"/>
        <label>1</label>
    </ligand>
</feature>
<reference evidence="12 13" key="1">
    <citation type="journal article" date="2012" name="Nucleic Acids Res.">
        <title>Sequencing of the smallest Apicomplexan genome from the human pathogen Babesia microti.</title>
        <authorList>
            <person name="Cornillot E."/>
            <person name="Hadj-Kaddour K."/>
            <person name="Dassouli A."/>
            <person name="Noel B."/>
            <person name="Ranwez V."/>
            <person name="Vacherie B."/>
            <person name="Augagneur Y."/>
            <person name="Bres V."/>
            <person name="Duclos A."/>
            <person name="Randazzo S."/>
            <person name="Carcy B."/>
            <person name="Debierre-Grockiego F."/>
            <person name="Delbecq S."/>
            <person name="Moubri-Menage K."/>
            <person name="Shams-Eldin H."/>
            <person name="Usmani-Brown S."/>
            <person name="Bringaud F."/>
            <person name="Wincker P."/>
            <person name="Vivares C.P."/>
            <person name="Schwarz R.T."/>
            <person name="Schetters T.P."/>
            <person name="Krause P.J."/>
            <person name="Gorenflot A."/>
            <person name="Berry V."/>
            <person name="Barbe V."/>
            <person name="Ben Mamoun C."/>
        </authorList>
    </citation>
    <scope>NUCLEOTIDE SEQUENCE [LARGE SCALE GENOMIC DNA]</scope>
    <source>
        <strain evidence="12 13">RI</strain>
    </source>
</reference>
<feature type="binding site" evidence="8">
    <location>
        <position position="333"/>
    </location>
    <ligand>
        <name>a divalent metal cation</name>
        <dbReference type="ChEBI" id="CHEBI:60240"/>
        <label>2</label>
        <note>catalytic</note>
    </ligand>
</feature>
<dbReference type="OrthoDB" id="7848262at2759"/>
<dbReference type="PANTHER" id="PTHR45777">
    <property type="entry name" value="METHIONINE AMINOPEPTIDASE 2"/>
    <property type="match status" value="1"/>
</dbReference>
<dbReference type="InterPro" id="IPR036005">
    <property type="entry name" value="Creatinase/aminopeptidase-like"/>
</dbReference>
<proteinExistence type="inferred from homology"/>
<dbReference type="GO" id="GO:0046872">
    <property type="term" value="F:metal ion binding"/>
    <property type="evidence" value="ECO:0007669"/>
    <property type="project" value="UniProtKB-UniRule"/>
</dbReference>
<keyword evidence="8" id="KW-0963">Cytoplasm</keyword>
<dbReference type="GO" id="GO:0004239">
    <property type="term" value="F:initiator methionyl aminopeptidase activity"/>
    <property type="evidence" value="ECO:0007669"/>
    <property type="project" value="UniProtKB-UniRule"/>
</dbReference>
<reference evidence="12 13" key="3">
    <citation type="journal article" date="2016" name="Sci. Rep.">
        <title>Genome-wide diversity and gene expression profiling of Babesia microti isolates identify polymorphic genes that mediate host-pathogen interactions.</title>
        <authorList>
            <person name="Silva J.C."/>
            <person name="Cornillot E."/>
            <person name="McCracken C."/>
            <person name="Usmani-Brown S."/>
            <person name="Dwivedi A."/>
            <person name="Ifeonu O.O."/>
            <person name="Crabtree J."/>
            <person name="Gotia H.T."/>
            <person name="Virji A.Z."/>
            <person name="Reynes C."/>
            <person name="Colinge J."/>
            <person name="Kumar V."/>
            <person name="Lawres L."/>
            <person name="Pazzi J.E."/>
            <person name="Pablo J.V."/>
            <person name="Hung C."/>
            <person name="Brancato J."/>
            <person name="Kumari P."/>
            <person name="Orvis J."/>
            <person name="Tretina K."/>
            <person name="Chibucos M."/>
            <person name="Ott S."/>
            <person name="Sadzewicz L."/>
            <person name="Sengamalay N."/>
            <person name="Shetty A.C."/>
            <person name="Su Q."/>
            <person name="Tallon L."/>
            <person name="Fraser C.M."/>
            <person name="Frutos R."/>
            <person name="Molina D.M."/>
            <person name="Krause P.J."/>
            <person name="Ben Mamoun C."/>
        </authorList>
    </citation>
    <scope>NUCLEOTIDE SEQUENCE [LARGE SCALE GENOMIC DNA]</scope>
    <source>
        <strain evidence="12 13">RI</strain>
    </source>
</reference>
<comment type="cofactor">
    <cofactor evidence="2">
        <name>Mn(2+)</name>
        <dbReference type="ChEBI" id="CHEBI:29035"/>
    </cofactor>
</comment>
<keyword evidence="7 8" id="KW-0378">Hydrolase</keyword>
<dbReference type="VEuPathDB" id="PiroplasmaDB:BmR1_04g05525"/>
<dbReference type="PANTHER" id="PTHR45777:SF2">
    <property type="entry name" value="METHIONINE AMINOPEPTIDASE 2"/>
    <property type="match status" value="1"/>
</dbReference>
<dbReference type="GO" id="GO:0006508">
    <property type="term" value="P:proteolysis"/>
    <property type="evidence" value="ECO:0007669"/>
    <property type="project" value="UniProtKB-KW"/>
</dbReference>
<dbReference type="GO" id="GO:0005737">
    <property type="term" value="C:cytoplasm"/>
    <property type="evidence" value="ECO:0007669"/>
    <property type="project" value="UniProtKB-SubCell"/>
</dbReference>
<feature type="binding site" evidence="8">
    <location>
        <position position="230"/>
    </location>
    <ligand>
        <name>a divalent metal cation</name>
        <dbReference type="ChEBI" id="CHEBI:60240"/>
        <label>2</label>
        <note>catalytic</note>
    </ligand>
</feature>
<evidence type="ECO:0000256" key="7">
    <source>
        <dbReference type="ARBA" id="ARBA00022801"/>
    </source>
</evidence>
<evidence type="ECO:0000256" key="2">
    <source>
        <dbReference type="ARBA" id="ARBA00001936"/>
    </source>
</evidence>
<dbReference type="Pfam" id="PF00557">
    <property type="entry name" value="Peptidase_M24"/>
    <property type="match status" value="1"/>
</dbReference>
<feature type="region of interest" description="Disordered" evidence="10">
    <location>
        <begin position="41"/>
        <end position="65"/>
    </location>
</feature>
<keyword evidence="4 8" id="KW-0031">Aminopeptidase</keyword>
<comment type="cofactor">
    <cofactor evidence="8">
        <name>Co(2+)</name>
        <dbReference type="ChEBI" id="CHEBI:48828"/>
    </cofactor>
    <cofactor evidence="8">
        <name>Zn(2+)</name>
        <dbReference type="ChEBI" id="CHEBI:29105"/>
    </cofactor>
    <cofactor evidence="8">
        <name>Mn(2+)</name>
        <dbReference type="ChEBI" id="CHEBI:29035"/>
    </cofactor>
    <cofactor evidence="8">
        <name>Fe(2+)</name>
        <dbReference type="ChEBI" id="CHEBI:29033"/>
    </cofactor>
    <text evidence="8">Binds 2 divalent metal cations per subunit. Has a high-affinity and a low affinity metal-binding site. The true nature of the physiological cofactor is under debate. The enzyme is active with cobalt, zinc, manganese or divalent iron ions. Most likely, methionine aminopeptidases function as mononuclear Fe(2+)-metalloproteases under physiological conditions, and the catalytically relevant metal-binding site has been assigned to the histidine-containing high-affinity site.</text>
</comment>
<evidence type="ECO:0000259" key="11">
    <source>
        <dbReference type="Pfam" id="PF00557"/>
    </source>
</evidence>
<evidence type="ECO:0000256" key="5">
    <source>
        <dbReference type="ARBA" id="ARBA00022670"/>
    </source>
</evidence>
<name>A0A1N6LXF3_BABMR</name>
<evidence type="ECO:0000256" key="1">
    <source>
        <dbReference type="ARBA" id="ARBA00000294"/>
    </source>
</evidence>
<comment type="similarity">
    <text evidence="8">Belongs to the peptidase M24A family. Methionine aminopeptidase eukaryotic type 2 subfamily.</text>
</comment>
<feature type="domain" description="Peptidase M24" evidence="11">
    <location>
        <begin position="135"/>
        <end position="335"/>
    </location>
</feature>
<evidence type="ECO:0000256" key="8">
    <source>
        <dbReference type="HAMAP-Rule" id="MF_03175"/>
    </source>
</evidence>
<evidence type="ECO:0000256" key="6">
    <source>
        <dbReference type="ARBA" id="ARBA00022723"/>
    </source>
</evidence>
<evidence type="ECO:0000256" key="10">
    <source>
        <dbReference type="SAM" id="MobiDB-lite"/>
    </source>
</evidence>
<dbReference type="InterPro" id="IPR050247">
    <property type="entry name" value="Met_Aminopeptidase_Type2"/>
</dbReference>
<feature type="binding site" evidence="8">
    <location>
        <position position="230"/>
    </location>
    <ligand>
        <name>a divalent metal cation</name>
        <dbReference type="ChEBI" id="CHEBI:60240"/>
        <label>1</label>
    </ligand>
</feature>
<dbReference type="GO" id="GO:0070006">
    <property type="term" value="F:metalloaminopeptidase activity"/>
    <property type="evidence" value="ECO:0007669"/>
    <property type="project" value="UniProtKB-UniRule"/>
</dbReference>
<dbReference type="InterPro" id="IPR036388">
    <property type="entry name" value="WH-like_DNA-bd_sf"/>
</dbReference>
<comment type="catalytic activity">
    <reaction evidence="1 8 9">
        <text>Release of N-terminal amino acids, preferentially methionine, from peptides and arylamides.</text>
        <dbReference type="EC" id="3.4.11.18"/>
    </reaction>
</comment>
<evidence type="ECO:0000313" key="13">
    <source>
        <dbReference type="Proteomes" id="UP000002899"/>
    </source>
</evidence>
<keyword evidence="5 8" id="KW-0645">Protease</keyword>
<keyword evidence="6 8" id="KW-0479">Metal-binding</keyword>
<dbReference type="KEGG" id="bmic:BmR1_04g05525"/>
<dbReference type="HAMAP" id="MF_03175">
    <property type="entry name" value="MetAP_2_euk"/>
    <property type="match status" value="1"/>
</dbReference>
<evidence type="ECO:0000313" key="12">
    <source>
        <dbReference type="EMBL" id="SIO73556.1"/>
    </source>
</evidence>
<dbReference type="SUPFAM" id="SSF46785">
    <property type="entry name" value="Winged helix' DNA-binding domain"/>
    <property type="match status" value="1"/>
</dbReference>
<feature type="binding site" evidence="8">
    <location>
        <position position="428"/>
    </location>
    <ligand>
        <name>a divalent metal cation</name>
        <dbReference type="ChEBI" id="CHEBI:60240"/>
        <label>1</label>
    </ligand>
</feature>
<dbReference type="SUPFAM" id="SSF55920">
    <property type="entry name" value="Creatinase/aminopeptidase"/>
    <property type="match status" value="1"/>
</dbReference>
<feature type="binding site" evidence="8">
    <location>
        <position position="307"/>
    </location>
    <ligand>
        <name>substrate</name>
    </ligand>
</feature>
<dbReference type="Gene3D" id="3.90.230.10">
    <property type="entry name" value="Creatinase/methionine aminopeptidase superfamily"/>
    <property type="match status" value="1"/>
</dbReference>
<evidence type="ECO:0000256" key="9">
    <source>
        <dbReference type="RuleBase" id="RU003653"/>
    </source>
</evidence>
<comment type="function">
    <text evidence="8 9">Cotranslationally removes the N-terminal methionine from nascent proteins. The N-terminal methionine is often cleaved when the second residue in the primary sequence is small and uncharged (Met-Ala-, Cys, Gly, Pro, Ser, Thr, or Val).</text>
</comment>
<dbReference type="EMBL" id="LN871599">
    <property type="protein sequence ID" value="SIO73556.1"/>
    <property type="molecule type" value="Genomic_DNA"/>
</dbReference>
<feature type="binding site" evidence="8">
    <location>
        <position position="199"/>
    </location>
    <ligand>
        <name>substrate</name>
    </ligand>
</feature>
<dbReference type="PRINTS" id="PR00599">
    <property type="entry name" value="MAPEPTIDASE"/>
</dbReference>
<dbReference type="Gene3D" id="1.10.10.10">
    <property type="entry name" value="Winged helix-like DNA-binding domain superfamily/Winged helix DNA-binding domain"/>
    <property type="match status" value="1"/>
</dbReference>
<dbReference type="Proteomes" id="UP000002899">
    <property type="component" value="Chromosome IV"/>
</dbReference>
<gene>
    <name evidence="12" type="ORF">BmR1_04g05525</name>
</gene>
<feature type="binding site" evidence="8">
    <location>
        <position position="428"/>
    </location>
    <ligand>
        <name>a divalent metal cation</name>
        <dbReference type="ChEBI" id="CHEBI:60240"/>
        <label>2</label>
        <note>catalytic</note>
    </ligand>
</feature>
<dbReference type="InterPro" id="IPR002468">
    <property type="entry name" value="Pept_M24A_MAP2"/>
</dbReference>